<sequence>MTQNLGRLDRILRFALALWWLGPWAPSYGIPLVDWGIFLVGWIALFESFSAWCLLHSFLGVDNRNQ</sequence>
<accession>A0A1F6F262</accession>
<dbReference type="AlphaFoldDB" id="A0A1F6F262"/>
<keyword evidence="1" id="KW-1133">Transmembrane helix</keyword>
<evidence type="ECO:0000313" key="3">
    <source>
        <dbReference type="EMBL" id="OGG79952.1"/>
    </source>
</evidence>
<comment type="caution">
    <text evidence="3">The sequence shown here is derived from an EMBL/GenBank/DDBJ whole genome shotgun (WGS) entry which is preliminary data.</text>
</comment>
<keyword evidence="1" id="KW-0472">Membrane</keyword>
<feature type="domain" description="Inner membrane protein YgaP-like transmembrane" evidence="2">
    <location>
        <begin position="1"/>
        <end position="63"/>
    </location>
</feature>
<dbReference type="Pfam" id="PF11127">
    <property type="entry name" value="YgaP-like_TM"/>
    <property type="match status" value="1"/>
</dbReference>
<dbReference type="STRING" id="1798512.A3A39_01035"/>
<evidence type="ECO:0000256" key="1">
    <source>
        <dbReference type="SAM" id="Phobius"/>
    </source>
</evidence>
<organism evidence="3 4">
    <name type="scientific">Candidatus Kaiserbacteria bacterium RIFCSPLOWO2_01_FULL_54_13</name>
    <dbReference type="NCBI Taxonomy" id="1798512"/>
    <lineage>
        <taxon>Bacteria</taxon>
        <taxon>Candidatus Kaiseribacteriota</taxon>
    </lineage>
</organism>
<dbReference type="Proteomes" id="UP000177372">
    <property type="component" value="Unassembled WGS sequence"/>
</dbReference>
<keyword evidence="1" id="KW-0812">Transmembrane</keyword>
<reference evidence="3 4" key="1">
    <citation type="journal article" date="2016" name="Nat. Commun.">
        <title>Thousands of microbial genomes shed light on interconnected biogeochemical processes in an aquifer system.</title>
        <authorList>
            <person name="Anantharaman K."/>
            <person name="Brown C.T."/>
            <person name="Hug L.A."/>
            <person name="Sharon I."/>
            <person name="Castelle C.J."/>
            <person name="Probst A.J."/>
            <person name="Thomas B.C."/>
            <person name="Singh A."/>
            <person name="Wilkins M.J."/>
            <person name="Karaoz U."/>
            <person name="Brodie E.L."/>
            <person name="Williams K.H."/>
            <person name="Hubbard S.S."/>
            <person name="Banfield J.F."/>
        </authorList>
    </citation>
    <scope>NUCLEOTIDE SEQUENCE [LARGE SCALE GENOMIC DNA]</scope>
</reference>
<proteinExistence type="predicted"/>
<evidence type="ECO:0000313" key="4">
    <source>
        <dbReference type="Proteomes" id="UP000177372"/>
    </source>
</evidence>
<dbReference type="InterPro" id="IPR021309">
    <property type="entry name" value="YgaP-like_TM"/>
</dbReference>
<protein>
    <recommendedName>
        <fullName evidence="2">Inner membrane protein YgaP-like transmembrane domain-containing protein</fullName>
    </recommendedName>
</protein>
<gene>
    <name evidence="3" type="ORF">A3A39_01035</name>
</gene>
<dbReference type="EMBL" id="MFLZ01000015">
    <property type="protein sequence ID" value="OGG79952.1"/>
    <property type="molecule type" value="Genomic_DNA"/>
</dbReference>
<evidence type="ECO:0000259" key="2">
    <source>
        <dbReference type="Pfam" id="PF11127"/>
    </source>
</evidence>
<name>A0A1F6F262_9BACT</name>
<feature type="transmembrane region" description="Helical" evidence="1">
    <location>
        <begin position="39"/>
        <end position="61"/>
    </location>
</feature>